<dbReference type="InterPro" id="IPR001723">
    <property type="entry name" value="Nuclear_hrmn_rcpt"/>
</dbReference>
<evidence type="ECO:0000313" key="16">
    <source>
        <dbReference type="Proteomes" id="UP001201812"/>
    </source>
</evidence>
<comment type="similarity">
    <text evidence="2 11">Belongs to the nuclear hormone receptor family.</text>
</comment>
<proteinExistence type="inferred from homology"/>
<evidence type="ECO:0000256" key="12">
    <source>
        <dbReference type="SAM" id="MobiDB-lite"/>
    </source>
</evidence>
<keyword evidence="7 11" id="KW-0238">DNA-binding</keyword>
<evidence type="ECO:0000256" key="1">
    <source>
        <dbReference type="ARBA" id="ARBA00004123"/>
    </source>
</evidence>
<dbReference type="PANTHER" id="PTHR46397:SF5">
    <property type="entry name" value="NUCLEAR HORMONE RECEPTOR FAMILY MEMBER NHR-20"/>
    <property type="match status" value="1"/>
</dbReference>
<feature type="domain" description="Nuclear receptor" evidence="13">
    <location>
        <begin position="7"/>
        <end position="88"/>
    </location>
</feature>
<dbReference type="EMBL" id="JAKKPZ010000003">
    <property type="protein sequence ID" value="KAI1723389.1"/>
    <property type="molecule type" value="Genomic_DNA"/>
</dbReference>
<dbReference type="InterPro" id="IPR035500">
    <property type="entry name" value="NHR-like_dom_sf"/>
</dbReference>
<dbReference type="InterPro" id="IPR000536">
    <property type="entry name" value="Nucl_hrmn_rcpt_lig-bd"/>
</dbReference>
<comment type="caution">
    <text evidence="15">The sequence shown here is derived from an EMBL/GenBank/DDBJ whole genome shotgun (WGS) entry which is preliminary data.</text>
</comment>
<dbReference type="SMART" id="SM00399">
    <property type="entry name" value="ZnF_C4"/>
    <property type="match status" value="1"/>
</dbReference>
<gene>
    <name evidence="15" type="ORF">DdX_03547</name>
</gene>
<dbReference type="InterPro" id="IPR001628">
    <property type="entry name" value="Znf_hrmn_rcpt"/>
</dbReference>
<dbReference type="Proteomes" id="UP001201812">
    <property type="component" value="Unassembled WGS sequence"/>
</dbReference>
<organism evidence="15 16">
    <name type="scientific">Ditylenchus destructor</name>
    <dbReference type="NCBI Taxonomy" id="166010"/>
    <lineage>
        <taxon>Eukaryota</taxon>
        <taxon>Metazoa</taxon>
        <taxon>Ecdysozoa</taxon>
        <taxon>Nematoda</taxon>
        <taxon>Chromadorea</taxon>
        <taxon>Rhabditida</taxon>
        <taxon>Tylenchina</taxon>
        <taxon>Tylenchomorpha</taxon>
        <taxon>Sphaerularioidea</taxon>
        <taxon>Anguinidae</taxon>
        <taxon>Anguininae</taxon>
        <taxon>Ditylenchus</taxon>
    </lineage>
</organism>
<evidence type="ECO:0000313" key="15">
    <source>
        <dbReference type="EMBL" id="KAI1723389.1"/>
    </source>
</evidence>
<dbReference type="GO" id="GO:0000978">
    <property type="term" value="F:RNA polymerase II cis-regulatory region sequence-specific DNA binding"/>
    <property type="evidence" value="ECO:0007669"/>
    <property type="project" value="InterPro"/>
</dbReference>
<dbReference type="PANTHER" id="PTHR46397">
    <property type="entry name" value="NUCLEAR HORMONE RECEPTOR FAMILY-RELATED"/>
    <property type="match status" value="1"/>
</dbReference>
<comment type="subcellular location">
    <subcellularLocation>
        <location evidence="1 11">Nucleus</location>
    </subcellularLocation>
</comment>
<protein>
    <submittedName>
        <fullName evidence="15">Ligand-binding domain of nuclear hormone receptor domain-containing protein</fullName>
    </submittedName>
</protein>
<dbReference type="PRINTS" id="PR00398">
    <property type="entry name" value="STRDHORMONER"/>
</dbReference>
<accession>A0AAD4NFJ5</accession>
<dbReference type="AlphaFoldDB" id="A0AAD4NFJ5"/>
<evidence type="ECO:0000259" key="14">
    <source>
        <dbReference type="PROSITE" id="PS51843"/>
    </source>
</evidence>
<evidence type="ECO:0000256" key="8">
    <source>
        <dbReference type="ARBA" id="ARBA00023163"/>
    </source>
</evidence>
<dbReference type="PROSITE" id="PS51843">
    <property type="entry name" value="NR_LBD"/>
    <property type="match status" value="1"/>
</dbReference>
<keyword evidence="4 11" id="KW-0863">Zinc-finger</keyword>
<evidence type="ECO:0000256" key="3">
    <source>
        <dbReference type="ARBA" id="ARBA00022723"/>
    </source>
</evidence>
<keyword evidence="9 11" id="KW-0675">Receptor</keyword>
<dbReference type="PRINTS" id="PR00047">
    <property type="entry name" value="STROIDFINGER"/>
</dbReference>
<dbReference type="Gene3D" id="1.10.565.10">
    <property type="entry name" value="Retinoid X Receptor"/>
    <property type="match status" value="1"/>
</dbReference>
<dbReference type="CDD" id="cd06960">
    <property type="entry name" value="NR_DBD_HNF4A"/>
    <property type="match status" value="1"/>
</dbReference>
<evidence type="ECO:0000256" key="9">
    <source>
        <dbReference type="ARBA" id="ARBA00023170"/>
    </source>
</evidence>
<evidence type="ECO:0000256" key="7">
    <source>
        <dbReference type="ARBA" id="ARBA00023125"/>
    </source>
</evidence>
<dbReference type="InterPro" id="IPR013088">
    <property type="entry name" value="Znf_NHR/GATA"/>
</dbReference>
<evidence type="ECO:0000259" key="13">
    <source>
        <dbReference type="PROSITE" id="PS51030"/>
    </source>
</evidence>
<evidence type="ECO:0000256" key="5">
    <source>
        <dbReference type="ARBA" id="ARBA00022833"/>
    </source>
</evidence>
<dbReference type="SUPFAM" id="SSF48508">
    <property type="entry name" value="Nuclear receptor ligand-binding domain"/>
    <property type="match status" value="1"/>
</dbReference>
<dbReference type="Gene3D" id="3.30.50.10">
    <property type="entry name" value="Erythroid Transcription Factor GATA-1, subunit A"/>
    <property type="match status" value="1"/>
</dbReference>
<keyword evidence="6 11" id="KW-0805">Transcription regulation</keyword>
<evidence type="ECO:0000256" key="11">
    <source>
        <dbReference type="RuleBase" id="RU004334"/>
    </source>
</evidence>
<keyword evidence="8 11" id="KW-0804">Transcription</keyword>
<dbReference type="PROSITE" id="PS51030">
    <property type="entry name" value="NUCLEAR_REC_DBD_2"/>
    <property type="match status" value="1"/>
</dbReference>
<dbReference type="InterPro" id="IPR049636">
    <property type="entry name" value="HNF4-like_DBD"/>
</dbReference>
<keyword evidence="10 11" id="KW-0539">Nucleus</keyword>
<evidence type="ECO:0000256" key="6">
    <source>
        <dbReference type="ARBA" id="ARBA00023015"/>
    </source>
</evidence>
<dbReference type="SMART" id="SM00430">
    <property type="entry name" value="HOLI"/>
    <property type="match status" value="1"/>
</dbReference>
<sequence length="447" mass="51320">MGHSREEYQCRVCSAHATGFHFEAQSCSACCAFFRRAVSLNRSYKCMNGYSVSSVEMCPISYQEQKICRACRLRKCITVGMKKSSVQGPKPQKTRSYTTDSGLRRNKRFRLAKSTPNLFISTSLTSSNVTDNGHDSADNNDPEIPTPETILSNGECGEKCLTTDQDGTSAQPTAPSMDRMRKNSDNLLSIFIDEEMRIAERRRIMFCDGPVGSLLGTSKACPFTAADIKPLRFRDFRKSIRTHILLIYEWLRVWPQFSDLCHDDKITFLRKCVLYHTILDPCYITVQMRDPTKFVLQNGGYISTVSDCDDGWHDEKEISRDIKKRIYLPLLDRVMHIITQMAKLELTFEEFVALKALVSFQFTIPDVSKASQLKMKKELGDLCRALYGHYFETENEMDRAERFGNIILLTSTIFDTATNFVESHHQVQFFDLWQLDSLLLQFLKKMN</sequence>
<dbReference type="GO" id="GO:0003700">
    <property type="term" value="F:DNA-binding transcription factor activity"/>
    <property type="evidence" value="ECO:0007669"/>
    <property type="project" value="InterPro"/>
</dbReference>
<evidence type="ECO:0000256" key="4">
    <source>
        <dbReference type="ARBA" id="ARBA00022771"/>
    </source>
</evidence>
<dbReference type="GO" id="GO:0008270">
    <property type="term" value="F:zinc ion binding"/>
    <property type="evidence" value="ECO:0007669"/>
    <property type="project" value="UniProtKB-KW"/>
</dbReference>
<keyword evidence="3 11" id="KW-0479">Metal-binding</keyword>
<dbReference type="Pfam" id="PF00104">
    <property type="entry name" value="Hormone_recep"/>
    <property type="match status" value="1"/>
</dbReference>
<dbReference type="Pfam" id="PF00105">
    <property type="entry name" value="zf-C4"/>
    <property type="match status" value="1"/>
</dbReference>
<evidence type="ECO:0000256" key="10">
    <source>
        <dbReference type="ARBA" id="ARBA00023242"/>
    </source>
</evidence>
<feature type="region of interest" description="Disordered" evidence="12">
    <location>
        <begin position="124"/>
        <end position="149"/>
    </location>
</feature>
<keyword evidence="5 11" id="KW-0862">Zinc</keyword>
<feature type="domain" description="NR LBD" evidence="14">
    <location>
        <begin position="179"/>
        <end position="446"/>
    </location>
</feature>
<dbReference type="GO" id="GO:0005634">
    <property type="term" value="C:nucleus"/>
    <property type="evidence" value="ECO:0007669"/>
    <property type="project" value="UniProtKB-SubCell"/>
</dbReference>
<dbReference type="SUPFAM" id="SSF57716">
    <property type="entry name" value="Glucocorticoid receptor-like (DNA-binding domain)"/>
    <property type="match status" value="1"/>
</dbReference>
<name>A0AAD4NFJ5_9BILA</name>
<reference evidence="15" key="1">
    <citation type="submission" date="2022-01" db="EMBL/GenBank/DDBJ databases">
        <title>Genome Sequence Resource for Two Populations of Ditylenchus destructor, the Migratory Endoparasitic Phytonematode.</title>
        <authorList>
            <person name="Zhang H."/>
            <person name="Lin R."/>
            <person name="Xie B."/>
        </authorList>
    </citation>
    <scope>NUCLEOTIDE SEQUENCE</scope>
    <source>
        <strain evidence="15">BazhouSP</strain>
    </source>
</reference>
<keyword evidence="16" id="KW-1185">Reference proteome</keyword>
<dbReference type="CDD" id="cd06157">
    <property type="entry name" value="NR_LBD"/>
    <property type="match status" value="1"/>
</dbReference>
<evidence type="ECO:0000256" key="2">
    <source>
        <dbReference type="ARBA" id="ARBA00005993"/>
    </source>
</evidence>
<dbReference type="PROSITE" id="PS00031">
    <property type="entry name" value="NUCLEAR_REC_DBD_1"/>
    <property type="match status" value="1"/>
</dbReference>